<comment type="caution">
    <text evidence="2">The sequence shown here is derived from an EMBL/GenBank/DDBJ whole genome shotgun (WGS) entry which is preliminary data.</text>
</comment>
<dbReference type="AlphaFoldDB" id="A0A218YXK0"/>
<feature type="transmembrane region" description="Helical" evidence="1">
    <location>
        <begin position="47"/>
        <end position="64"/>
    </location>
</feature>
<keyword evidence="1" id="KW-1133">Transmembrane helix</keyword>
<reference evidence="2 3" key="1">
    <citation type="submission" date="2017-04" db="EMBL/GenBank/DDBJ databases">
        <title>Draft genome sequence of Marssonina coronaria NL1: causal agent of apple blotch.</title>
        <authorList>
            <person name="Cheng Q."/>
        </authorList>
    </citation>
    <scope>NUCLEOTIDE SEQUENCE [LARGE SCALE GENOMIC DNA]</scope>
    <source>
        <strain evidence="2 3">NL1</strain>
    </source>
</reference>
<dbReference type="EMBL" id="MZNU01000336">
    <property type="protein sequence ID" value="OWP00080.1"/>
    <property type="molecule type" value="Genomic_DNA"/>
</dbReference>
<keyword evidence="3" id="KW-1185">Reference proteome</keyword>
<gene>
    <name evidence="2" type="ORF">B2J93_8651</name>
</gene>
<name>A0A218YXK0_9HELO</name>
<feature type="transmembrane region" description="Helical" evidence="1">
    <location>
        <begin position="113"/>
        <end position="132"/>
    </location>
</feature>
<sequence>MPSTIREAALEATVLLQAFVAGVASLQFYWFFDLNHNYHWTGYETRYIAPLLALALLLAVLAQLKLSSPNRKQTLQLEFTKTGLATLLWAWFQVSSWVLWGDRGAKVHRAVETVLSFVVTGLIFYSTLFVAWRRERRGGRISLRDEAGSLLPN</sequence>
<evidence type="ECO:0000313" key="2">
    <source>
        <dbReference type="EMBL" id="OWP00080.1"/>
    </source>
</evidence>
<accession>A0A218YXK0</accession>
<dbReference type="InParanoid" id="A0A218YXK0"/>
<dbReference type="OrthoDB" id="3550049at2759"/>
<evidence type="ECO:0000313" key="3">
    <source>
        <dbReference type="Proteomes" id="UP000242519"/>
    </source>
</evidence>
<proteinExistence type="predicted"/>
<keyword evidence="1" id="KW-0812">Transmembrane</keyword>
<feature type="transmembrane region" description="Helical" evidence="1">
    <location>
        <begin position="12"/>
        <end position="32"/>
    </location>
</feature>
<protein>
    <submittedName>
        <fullName evidence="2">Uncharacterized protein</fullName>
    </submittedName>
</protein>
<feature type="transmembrane region" description="Helical" evidence="1">
    <location>
        <begin position="84"/>
        <end position="101"/>
    </location>
</feature>
<organism evidence="2 3">
    <name type="scientific">Diplocarpon coronariae</name>
    <dbReference type="NCBI Taxonomy" id="2795749"/>
    <lineage>
        <taxon>Eukaryota</taxon>
        <taxon>Fungi</taxon>
        <taxon>Dikarya</taxon>
        <taxon>Ascomycota</taxon>
        <taxon>Pezizomycotina</taxon>
        <taxon>Leotiomycetes</taxon>
        <taxon>Helotiales</taxon>
        <taxon>Drepanopezizaceae</taxon>
        <taxon>Diplocarpon</taxon>
    </lineage>
</organism>
<dbReference type="Proteomes" id="UP000242519">
    <property type="component" value="Unassembled WGS sequence"/>
</dbReference>
<evidence type="ECO:0000256" key="1">
    <source>
        <dbReference type="SAM" id="Phobius"/>
    </source>
</evidence>
<keyword evidence="1" id="KW-0472">Membrane</keyword>